<dbReference type="InterPro" id="IPR046847">
    <property type="entry name" value="Xre-like_HTH"/>
</dbReference>
<dbReference type="GO" id="GO:0003677">
    <property type="term" value="F:DNA binding"/>
    <property type="evidence" value="ECO:0007669"/>
    <property type="project" value="InterPro"/>
</dbReference>
<dbReference type="Proteomes" id="UP000029640">
    <property type="component" value="Unassembled WGS sequence"/>
</dbReference>
<organism evidence="3 4">
    <name type="scientific">Pseudohaliea rubra DSM 19751</name>
    <dbReference type="NCBI Taxonomy" id="1265313"/>
    <lineage>
        <taxon>Bacteria</taxon>
        <taxon>Pseudomonadati</taxon>
        <taxon>Pseudomonadota</taxon>
        <taxon>Gammaproteobacteria</taxon>
        <taxon>Cellvibrionales</taxon>
        <taxon>Halieaceae</taxon>
        <taxon>Pseudohaliea</taxon>
    </lineage>
</organism>
<dbReference type="EMBL" id="AUVB01000012">
    <property type="protein sequence ID" value="KGE05047.1"/>
    <property type="molecule type" value="Genomic_DNA"/>
</dbReference>
<dbReference type="HOGENOM" id="CLU_109353_3_1_6"/>
<name>A0A095VUC8_9GAMM</name>
<feature type="domain" description="Antitoxin Xre/MbcA/ParS-like toxin-binding" evidence="1">
    <location>
        <begin position="51"/>
        <end position="99"/>
    </location>
</feature>
<keyword evidence="4" id="KW-1185">Reference proteome</keyword>
<evidence type="ECO:0000259" key="1">
    <source>
        <dbReference type="Pfam" id="PF09722"/>
    </source>
</evidence>
<reference evidence="3 4" key="1">
    <citation type="journal article" date="2014" name="Genome Announc.">
        <title>Genome Sequence of Gammaproteobacterial Pseudohaliea rubra Type Strain DSM 19751, Isolated from Coastal Seawater of the Mediterranean Sea.</title>
        <authorList>
            <person name="Spring S."/>
            <person name="Fiebig A."/>
            <person name="Riedel T."/>
            <person name="Goker M."/>
            <person name="Klenk H.P."/>
        </authorList>
    </citation>
    <scope>NUCLEOTIDE SEQUENCE [LARGE SCALE GENOMIC DNA]</scope>
    <source>
        <strain evidence="3 4">DSM 19751</strain>
    </source>
</reference>
<dbReference type="eggNOG" id="COG5642">
    <property type="taxonomic scope" value="Bacteria"/>
</dbReference>
<gene>
    <name evidence="3" type="ORF">HRUBRA_00249</name>
</gene>
<feature type="domain" description="Antitoxin Xre-like helix-turn-helix" evidence="2">
    <location>
        <begin position="12"/>
        <end position="44"/>
    </location>
</feature>
<dbReference type="Pfam" id="PF20432">
    <property type="entry name" value="Xre-like-HTH"/>
    <property type="match status" value="1"/>
</dbReference>
<dbReference type="InterPro" id="IPR011979">
    <property type="entry name" value="Antitox_Xre"/>
</dbReference>
<evidence type="ECO:0000313" key="4">
    <source>
        <dbReference type="Proteomes" id="UP000029640"/>
    </source>
</evidence>
<evidence type="ECO:0000259" key="2">
    <source>
        <dbReference type="Pfam" id="PF20432"/>
    </source>
</evidence>
<dbReference type="AlphaFoldDB" id="A0A095VUC8"/>
<dbReference type="Pfam" id="PF09722">
    <property type="entry name" value="Xre_MbcA_ParS_C"/>
    <property type="match status" value="1"/>
</dbReference>
<sequence>MDIKPARLWEVLLGYSPSTLARRKKSTDKTLTTEESDKVVRFARLLVFATRLMDGDEEAARRWMNSKLPALGHKTPLEVAATEAGARRVEDVISGLSYGMFS</sequence>
<evidence type="ECO:0000313" key="3">
    <source>
        <dbReference type="EMBL" id="KGE05047.1"/>
    </source>
</evidence>
<dbReference type="InterPro" id="IPR024467">
    <property type="entry name" value="Xre/MbcA/ParS-like_toxin-bd"/>
</dbReference>
<dbReference type="STRING" id="1265313.HRUBRA_00249"/>
<comment type="caution">
    <text evidence="3">The sequence shown here is derived from an EMBL/GenBank/DDBJ whole genome shotgun (WGS) entry which is preliminary data.</text>
</comment>
<dbReference type="NCBIfam" id="TIGR02293">
    <property type="entry name" value="TAS_TIGR02293"/>
    <property type="match status" value="1"/>
</dbReference>
<protein>
    <submittedName>
        <fullName evidence="3">Uncharacterized protein</fullName>
    </submittedName>
</protein>
<accession>A0A095VUC8</accession>
<proteinExistence type="predicted"/>